<protein>
    <submittedName>
        <fullName evidence="5">Uncharacterized protein LOC117572497</fullName>
    </submittedName>
</protein>
<evidence type="ECO:0000313" key="5">
    <source>
        <dbReference type="RefSeq" id="XP_034111239.1"/>
    </source>
</evidence>
<dbReference type="Proteomes" id="UP000515160">
    <property type="component" value="Chromosome 3"/>
</dbReference>
<dbReference type="PROSITE" id="PS50835">
    <property type="entry name" value="IG_LIKE"/>
    <property type="match status" value="1"/>
</dbReference>
<keyword evidence="1" id="KW-0812">Transmembrane</keyword>
<name>A0A6P8XEV6_DROAB</name>
<feature type="domain" description="Ig-like" evidence="3">
    <location>
        <begin position="43"/>
        <end position="140"/>
    </location>
</feature>
<organism evidence="4 5">
    <name type="scientific">Drosophila albomicans</name>
    <name type="common">Fruit fly</name>
    <dbReference type="NCBI Taxonomy" id="7291"/>
    <lineage>
        <taxon>Eukaryota</taxon>
        <taxon>Metazoa</taxon>
        <taxon>Ecdysozoa</taxon>
        <taxon>Arthropoda</taxon>
        <taxon>Hexapoda</taxon>
        <taxon>Insecta</taxon>
        <taxon>Pterygota</taxon>
        <taxon>Neoptera</taxon>
        <taxon>Endopterygota</taxon>
        <taxon>Diptera</taxon>
        <taxon>Brachycera</taxon>
        <taxon>Muscomorpha</taxon>
        <taxon>Ephydroidea</taxon>
        <taxon>Drosophilidae</taxon>
        <taxon>Drosophila</taxon>
    </lineage>
</organism>
<dbReference type="RefSeq" id="XP_034111239.1">
    <property type="nucleotide sequence ID" value="XM_034255348.2"/>
</dbReference>
<keyword evidence="1" id="KW-1133">Transmembrane helix</keyword>
<evidence type="ECO:0000259" key="3">
    <source>
        <dbReference type="PROSITE" id="PS50835"/>
    </source>
</evidence>
<dbReference type="InterPro" id="IPR036179">
    <property type="entry name" value="Ig-like_dom_sf"/>
</dbReference>
<evidence type="ECO:0000256" key="1">
    <source>
        <dbReference type="SAM" id="Phobius"/>
    </source>
</evidence>
<keyword evidence="2" id="KW-0732">Signal</keyword>
<feature type="chain" id="PRO_5027654929" evidence="2">
    <location>
        <begin position="24"/>
        <end position="176"/>
    </location>
</feature>
<feature type="signal peptide" evidence="2">
    <location>
        <begin position="1"/>
        <end position="23"/>
    </location>
</feature>
<keyword evidence="4" id="KW-1185">Reference proteome</keyword>
<sequence length="176" mass="19587">MPTMTHLLLLSVIIASLHLAVSAHTVEDYYDDTEAPQQPGNLEKVTEAPIKAFFKEGHAIVYANRSAESVKLDCPVQNYDGNHHVIMWYQDESAISSGNKSMAKDITIDDHFTLTVPLENATHYNFSCLVHPYEVRRYVTIQYQATSGASSIGWPAVMGCIFVVATAFLHPATPRY</sequence>
<reference evidence="5" key="1">
    <citation type="submission" date="2025-08" db="UniProtKB">
        <authorList>
            <consortium name="RefSeq"/>
        </authorList>
    </citation>
    <scope>IDENTIFICATION</scope>
    <source>
        <strain evidence="5">15112-1751.03</strain>
        <tissue evidence="5">Whole Adult</tissue>
    </source>
</reference>
<evidence type="ECO:0000313" key="4">
    <source>
        <dbReference type="Proteomes" id="UP000515160"/>
    </source>
</evidence>
<dbReference type="GeneID" id="117572497"/>
<feature type="transmembrane region" description="Helical" evidence="1">
    <location>
        <begin position="152"/>
        <end position="170"/>
    </location>
</feature>
<gene>
    <name evidence="5" type="primary">LOC117572497</name>
</gene>
<keyword evidence="1" id="KW-0472">Membrane</keyword>
<accession>A0A6P8XEV6</accession>
<evidence type="ECO:0000256" key="2">
    <source>
        <dbReference type="SAM" id="SignalP"/>
    </source>
</evidence>
<dbReference type="AlphaFoldDB" id="A0A6P8XEV6"/>
<dbReference type="SUPFAM" id="SSF48726">
    <property type="entry name" value="Immunoglobulin"/>
    <property type="match status" value="1"/>
</dbReference>
<dbReference type="InterPro" id="IPR007110">
    <property type="entry name" value="Ig-like_dom"/>
</dbReference>
<proteinExistence type="predicted"/>
<dbReference type="OrthoDB" id="8002045at2759"/>